<organism evidence="1 2">
    <name type="scientific">Pleuronectes platessa</name>
    <name type="common">European plaice</name>
    <dbReference type="NCBI Taxonomy" id="8262"/>
    <lineage>
        <taxon>Eukaryota</taxon>
        <taxon>Metazoa</taxon>
        <taxon>Chordata</taxon>
        <taxon>Craniata</taxon>
        <taxon>Vertebrata</taxon>
        <taxon>Euteleostomi</taxon>
        <taxon>Actinopterygii</taxon>
        <taxon>Neopterygii</taxon>
        <taxon>Teleostei</taxon>
        <taxon>Neoteleostei</taxon>
        <taxon>Acanthomorphata</taxon>
        <taxon>Carangaria</taxon>
        <taxon>Pleuronectiformes</taxon>
        <taxon>Pleuronectoidei</taxon>
        <taxon>Pleuronectidae</taxon>
        <taxon>Pleuronectes</taxon>
    </lineage>
</organism>
<protein>
    <submittedName>
        <fullName evidence="1">Uncharacterized protein</fullName>
    </submittedName>
</protein>
<comment type="caution">
    <text evidence="1">The sequence shown here is derived from an EMBL/GenBank/DDBJ whole genome shotgun (WGS) entry which is preliminary data.</text>
</comment>
<evidence type="ECO:0000313" key="1">
    <source>
        <dbReference type="EMBL" id="CAB1447510.1"/>
    </source>
</evidence>
<dbReference type="Proteomes" id="UP001153269">
    <property type="component" value="Unassembled WGS sequence"/>
</dbReference>
<reference evidence="1" key="1">
    <citation type="submission" date="2020-03" db="EMBL/GenBank/DDBJ databases">
        <authorList>
            <person name="Weist P."/>
        </authorList>
    </citation>
    <scope>NUCLEOTIDE SEQUENCE</scope>
</reference>
<sequence length="308" mass="34186">MTEGPAPHFDPDGATSLALCQRPIVCGEEIENGSSKAIKCHYKSVTEELYWLVCFSAYADVLCELEQGVGATLEPLPWPSKHKELAPDKAPAPSLPSTVFIDLRINSLMKTGEPPSWKLFTRGNRLWSFDKRSLMRVNLFAEEEEEEEEVEGGGGAAVAPLPYFPPFTSQLFLLGRLEGESVWREFQPRLVCHHRAAKEWLHSGLLSSLRVCTNWDRTASRALDFTDPRVPHTGSSQQLVTAGGPCTELSSEFLAGIDECELQCMAAPAERSRRLYLYRWVGSSEAESGSSVYTRLPLYQPQYGSSGP</sequence>
<dbReference type="EMBL" id="CADEAL010003948">
    <property type="protein sequence ID" value="CAB1447510.1"/>
    <property type="molecule type" value="Genomic_DNA"/>
</dbReference>
<gene>
    <name evidence="1" type="ORF">PLEPLA_LOCUS35198</name>
</gene>
<dbReference type="AlphaFoldDB" id="A0A9N7YWY7"/>
<name>A0A9N7YWY7_PLEPL</name>
<proteinExistence type="predicted"/>
<accession>A0A9N7YWY7</accession>
<evidence type="ECO:0000313" key="2">
    <source>
        <dbReference type="Proteomes" id="UP001153269"/>
    </source>
</evidence>
<keyword evidence="2" id="KW-1185">Reference proteome</keyword>